<dbReference type="GO" id="GO:0006508">
    <property type="term" value="P:proteolysis"/>
    <property type="evidence" value="ECO:0007669"/>
    <property type="project" value="UniProtKB-KW"/>
</dbReference>
<dbReference type="AlphaFoldDB" id="A0A2N6CZ19"/>
<evidence type="ECO:0000256" key="5">
    <source>
        <dbReference type="ARBA" id="ARBA00023049"/>
    </source>
</evidence>
<dbReference type="SUPFAM" id="SSF102712">
    <property type="entry name" value="JAB1/MPN domain"/>
    <property type="match status" value="1"/>
</dbReference>
<protein>
    <recommendedName>
        <fullName evidence="6">JAB1/MPN/MOV34 metalloenzyme domain-containing protein</fullName>
    </recommendedName>
</protein>
<dbReference type="PANTHER" id="PTHR34858:SF1">
    <property type="entry name" value="CYSO-CYSTEINE PEPTIDASE"/>
    <property type="match status" value="1"/>
</dbReference>
<evidence type="ECO:0000313" key="7">
    <source>
        <dbReference type="EMBL" id="PLX62580.1"/>
    </source>
</evidence>
<keyword evidence="1" id="KW-0645">Protease</keyword>
<reference evidence="7 8" key="1">
    <citation type="submission" date="2017-11" db="EMBL/GenBank/DDBJ databases">
        <title>Genome-resolved metagenomics identifies genetic mobility, metabolic interactions, and unexpected diversity in perchlorate-reducing communities.</title>
        <authorList>
            <person name="Barnum T.P."/>
            <person name="Figueroa I.A."/>
            <person name="Carlstrom C.I."/>
            <person name="Lucas L.N."/>
            <person name="Engelbrektson A.L."/>
            <person name="Coates J.D."/>
        </authorList>
    </citation>
    <scope>NUCLEOTIDE SEQUENCE [LARGE SCALE GENOMIC DNA]</scope>
    <source>
        <strain evidence="7">BM301</strain>
    </source>
</reference>
<dbReference type="Proteomes" id="UP000235015">
    <property type="component" value="Unassembled WGS sequence"/>
</dbReference>
<dbReference type="EMBL" id="PKUN01000004">
    <property type="protein sequence ID" value="PLX62580.1"/>
    <property type="molecule type" value="Genomic_DNA"/>
</dbReference>
<keyword evidence="4" id="KW-0862">Zinc</keyword>
<keyword evidence="2" id="KW-0479">Metal-binding</keyword>
<evidence type="ECO:0000313" key="8">
    <source>
        <dbReference type="Proteomes" id="UP000235015"/>
    </source>
</evidence>
<evidence type="ECO:0000256" key="2">
    <source>
        <dbReference type="ARBA" id="ARBA00022723"/>
    </source>
</evidence>
<dbReference type="InterPro" id="IPR000555">
    <property type="entry name" value="JAMM/MPN+_dom"/>
</dbReference>
<evidence type="ECO:0000256" key="4">
    <source>
        <dbReference type="ARBA" id="ARBA00022833"/>
    </source>
</evidence>
<dbReference type="Gene3D" id="3.40.140.10">
    <property type="entry name" value="Cytidine Deaminase, domain 2"/>
    <property type="match status" value="1"/>
</dbReference>
<accession>A0A2N6CZ19</accession>
<dbReference type="InterPro" id="IPR051929">
    <property type="entry name" value="VirAsm_ModProt"/>
</dbReference>
<evidence type="ECO:0000256" key="3">
    <source>
        <dbReference type="ARBA" id="ARBA00022801"/>
    </source>
</evidence>
<keyword evidence="3" id="KW-0378">Hydrolase</keyword>
<name>A0A2N6CZ19_9GAMM</name>
<dbReference type="Pfam" id="PF14464">
    <property type="entry name" value="Prok-JAB"/>
    <property type="match status" value="1"/>
</dbReference>
<evidence type="ECO:0000259" key="6">
    <source>
        <dbReference type="SMART" id="SM00232"/>
    </source>
</evidence>
<dbReference type="GO" id="GO:0008270">
    <property type="term" value="F:zinc ion binding"/>
    <property type="evidence" value="ECO:0007669"/>
    <property type="project" value="TreeGrafter"/>
</dbReference>
<dbReference type="SMART" id="SM00232">
    <property type="entry name" value="JAB_MPN"/>
    <property type="match status" value="1"/>
</dbReference>
<dbReference type="RefSeq" id="WP_051301771.1">
    <property type="nucleotide sequence ID" value="NZ_CAXXYC010000004.1"/>
</dbReference>
<dbReference type="InterPro" id="IPR028090">
    <property type="entry name" value="JAB_dom_prok"/>
</dbReference>
<organism evidence="7 8">
    <name type="scientific">Sedimenticola selenatireducens</name>
    <dbReference type="NCBI Taxonomy" id="191960"/>
    <lineage>
        <taxon>Bacteria</taxon>
        <taxon>Pseudomonadati</taxon>
        <taxon>Pseudomonadota</taxon>
        <taxon>Gammaproteobacteria</taxon>
        <taxon>Chromatiales</taxon>
        <taxon>Sedimenticolaceae</taxon>
        <taxon>Sedimenticola</taxon>
    </lineage>
</organism>
<dbReference type="PANTHER" id="PTHR34858">
    <property type="entry name" value="CYSO-CYSTEINE PEPTIDASE"/>
    <property type="match status" value="1"/>
</dbReference>
<feature type="domain" description="JAB1/MPN/MOV34 metalloenzyme" evidence="6">
    <location>
        <begin position="3"/>
        <end position="134"/>
    </location>
</feature>
<sequence>MSHLYLSQHLRDQLGLLASLAYPHEACGVLFGKQVQGHISVHKVEQIAYPDQTEGDFRLELLNQQQIDRRTKKQGLEIVGIWRALPDQSHIPSDGERHLVSPGYSYLIASITPVGIAELRSWRLNSNRFEEEDLVS</sequence>
<keyword evidence="5" id="KW-0482">Metalloprotease</keyword>
<comment type="caution">
    <text evidence="7">The sequence shown here is derived from an EMBL/GenBank/DDBJ whole genome shotgun (WGS) entry which is preliminary data.</text>
</comment>
<proteinExistence type="predicted"/>
<dbReference type="GO" id="GO:0008235">
    <property type="term" value="F:metalloexopeptidase activity"/>
    <property type="evidence" value="ECO:0007669"/>
    <property type="project" value="TreeGrafter"/>
</dbReference>
<gene>
    <name evidence="7" type="ORF">C0630_05035</name>
</gene>
<evidence type="ECO:0000256" key="1">
    <source>
        <dbReference type="ARBA" id="ARBA00022670"/>
    </source>
</evidence>
<dbReference type="STRING" id="1111735.GCA_000428045_00569"/>